<dbReference type="PANTHER" id="PTHR36573">
    <property type="entry name" value="INTERMEMBRANE PHOSPHOLIPID TRANSPORT SYSTEM BINDING PROTEIN MLAC"/>
    <property type="match status" value="1"/>
</dbReference>
<accession>A0A1G9DGG6</accession>
<reference evidence="1 2" key="1">
    <citation type="submission" date="2016-10" db="EMBL/GenBank/DDBJ databases">
        <authorList>
            <person name="de Groot N.N."/>
        </authorList>
    </citation>
    <scope>NUCLEOTIDE SEQUENCE [LARGE SCALE GENOMIC DNA]</scope>
    <source>
        <strain evidence="1 2">DSM 25294</strain>
    </source>
</reference>
<keyword evidence="2" id="KW-1185">Reference proteome</keyword>
<name>A0A1G9DGG6_9RHOB</name>
<dbReference type="PROSITE" id="PS51318">
    <property type="entry name" value="TAT"/>
    <property type="match status" value="1"/>
</dbReference>
<dbReference type="InterPro" id="IPR042245">
    <property type="entry name" value="Tgt2/MlaC_sf"/>
</dbReference>
<gene>
    <name evidence="1" type="ORF">SAMN04488026_104731</name>
</gene>
<dbReference type="InterPro" id="IPR008869">
    <property type="entry name" value="MlaC/ttg2D"/>
</dbReference>
<dbReference type="PANTHER" id="PTHR36573:SF1">
    <property type="entry name" value="INTERMEMBRANE PHOSPHOLIPID TRANSPORT SYSTEM BINDING PROTEIN MLAC"/>
    <property type="match status" value="1"/>
</dbReference>
<dbReference type="AlphaFoldDB" id="A0A1G9DGG6"/>
<dbReference type="STRING" id="571298.SAMN04488026_104731"/>
<dbReference type="Gene3D" id="3.10.450.710">
    <property type="entry name" value="Tgt2/MlaC"/>
    <property type="match status" value="1"/>
</dbReference>
<dbReference type="Proteomes" id="UP000199382">
    <property type="component" value="Unassembled WGS sequence"/>
</dbReference>
<dbReference type="InterPro" id="IPR006311">
    <property type="entry name" value="TAT_signal"/>
</dbReference>
<evidence type="ECO:0000313" key="2">
    <source>
        <dbReference type="Proteomes" id="UP000199382"/>
    </source>
</evidence>
<dbReference type="EMBL" id="FNEK01000047">
    <property type="protein sequence ID" value="SDK62976.1"/>
    <property type="molecule type" value="Genomic_DNA"/>
</dbReference>
<protein>
    <submittedName>
        <fullName evidence="1">Phospholipid transport system substrate-binding protein</fullName>
    </submittedName>
</protein>
<evidence type="ECO:0000313" key="1">
    <source>
        <dbReference type="EMBL" id="SDK62976.1"/>
    </source>
</evidence>
<proteinExistence type="predicted"/>
<sequence length="198" mass="21929">MIDLSRRSTLGVLLAGAAAVAMPGVALALSPDKAVRLVEALIADINKVISSGKSEAAMYREFERIFTRYADVPTIARYSLGANARQASKSQLSAYTKVYTGYISRKYGKRFREFLGGRLEVQDARTVKKSIEVRTVAHLRGEAPFKVDFLVRDGMSKFYNMTIDGVNMLQLERTEIGAMLDRRKGNIDALIQDLKTAS</sequence>
<organism evidence="1 2">
    <name type="scientific">Aliiruegeria lutimaris</name>
    <dbReference type="NCBI Taxonomy" id="571298"/>
    <lineage>
        <taxon>Bacteria</taxon>
        <taxon>Pseudomonadati</taxon>
        <taxon>Pseudomonadota</taxon>
        <taxon>Alphaproteobacteria</taxon>
        <taxon>Rhodobacterales</taxon>
        <taxon>Roseobacteraceae</taxon>
        <taxon>Aliiruegeria</taxon>
    </lineage>
</organism>
<dbReference type="Pfam" id="PF05494">
    <property type="entry name" value="MlaC"/>
    <property type="match status" value="1"/>
</dbReference>